<feature type="compositionally biased region" description="Basic and acidic residues" evidence="1">
    <location>
        <begin position="151"/>
        <end position="164"/>
    </location>
</feature>
<evidence type="ECO:0000313" key="2">
    <source>
        <dbReference type="EMBL" id="KAK1676077.1"/>
    </source>
</evidence>
<feature type="compositionally biased region" description="Polar residues" evidence="1">
    <location>
        <begin position="172"/>
        <end position="185"/>
    </location>
</feature>
<proteinExistence type="predicted"/>
<dbReference type="GeneID" id="85456849"/>
<dbReference type="RefSeq" id="XP_060430080.1">
    <property type="nucleotide sequence ID" value="XM_060572323.1"/>
</dbReference>
<comment type="caution">
    <text evidence="2">The sequence shown here is derived from an EMBL/GenBank/DDBJ whole genome shotgun (WGS) entry which is preliminary data.</text>
</comment>
<dbReference type="Proteomes" id="UP001224890">
    <property type="component" value="Unassembled WGS sequence"/>
</dbReference>
<evidence type="ECO:0000313" key="3">
    <source>
        <dbReference type="Proteomes" id="UP001224890"/>
    </source>
</evidence>
<gene>
    <name evidence="2" type="ORF">BDP55DRAFT_631766</name>
</gene>
<name>A0AAJ0ALG8_9PEZI</name>
<evidence type="ECO:0000256" key="1">
    <source>
        <dbReference type="SAM" id="MobiDB-lite"/>
    </source>
</evidence>
<dbReference type="EMBL" id="JAHMHR010000019">
    <property type="protein sequence ID" value="KAK1676077.1"/>
    <property type="molecule type" value="Genomic_DNA"/>
</dbReference>
<feature type="region of interest" description="Disordered" evidence="1">
    <location>
        <begin position="150"/>
        <end position="185"/>
    </location>
</feature>
<organism evidence="2 3">
    <name type="scientific">Colletotrichum godetiae</name>
    <dbReference type="NCBI Taxonomy" id="1209918"/>
    <lineage>
        <taxon>Eukaryota</taxon>
        <taxon>Fungi</taxon>
        <taxon>Dikarya</taxon>
        <taxon>Ascomycota</taxon>
        <taxon>Pezizomycotina</taxon>
        <taxon>Sordariomycetes</taxon>
        <taxon>Hypocreomycetidae</taxon>
        <taxon>Glomerellales</taxon>
        <taxon>Glomerellaceae</taxon>
        <taxon>Colletotrichum</taxon>
        <taxon>Colletotrichum acutatum species complex</taxon>
    </lineage>
</organism>
<keyword evidence="3" id="KW-1185">Reference proteome</keyword>
<reference evidence="2" key="1">
    <citation type="submission" date="2021-06" db="EMBL/GenBank/DDBJ databases">
        <title>Comparative genomics, transcriptomics and evolutionary studies reveal genomic signatures of adaptation to plant cell wall in hemibiotrophic fungi.</title>
        <authorList>
            <consortium name="DOE Joint Genome Institute"/>
            <person name="Baroncelli R."/>
            <person name="Diaz J.F."/>
            <person name="Benocci T."/>
            <person name="Peng M."/>
            <person name="Battaglia E."/>
            <person name="Haridas S."/>
            <person name="Andreopoulos W."/>
            <person name="Labutti K."/>
            <person name="Pangilinan J."/>
            <person name="Floch G.L."/>
            <person name="Makela M.R."/>
            <person name="Henrissat B."/>
            <person name="Grigoriev I.V."/>
            <person name="Crouch J.A."/>
            <person name="De Vries R.P."/>
            <person name="Sukno S.A."/>
            <person name="Thon M.R."/>
        </authorList>
    </citation>
    <scope>NUCLEOTIDE SEQUENCE</scope>
    <source>
        <strain evidence="2">CBS 193.32</strain>
    </source>
</reference>
<feature type="compositionally biased region" description="Polar residues" evidence="1">
    <location>
        <begin position="20"/>
        <end position="29"/>
    </location>
</feature>
<feature type="region of interest" description="Disordered" evidence="1">
    <location>
        <begin position="1"/>
        <end position="41"/>
    </location>
</feature>
<accession>A0AAJ0ALG8</accession>
<protein>
    <submittedName>
        <fullName evidence="2">Uncharacterized protein</fullName>
    </submittedName>
</protein>
<feature type="compositionally biased region" description="Polar residues" evidence="1">
    <location>
        <begin position="1"/>
        <end position="11"/>
    </location>
</feature>
<dbReference type="AlphaFoldDB" id="A0AAJ0ALG8"/>
<sequence length="185" mass="20774">MVGENETTPDSQPLHLSGVLSGTPSQSQWHGRKPEPLTIPTGKNLRNILQQSIALHEREGEGTKNMNRGQARTNHQRFELYLRRWSETSPLSRAEDCMLQRLNYSHFNSIGRVLGPKGIREAGLNFEVIQSCTLNARSFGNGETASLSLHSETKIQDHDPDAPARPRRRESTYTIKTSLSGQLMQ</sequence>